<keyword evidence="1" id="KW-1133">Transmembrane helix</keyword>
<keyword evidence="1" id="KW-0812">Transmembrane</keyword>
<organism evidence="2 3">
    <name type="scientific">Caerostris extrusa</name>
    <name type="common">Bark spider</name>
    <name type="synonym">Caerostris bankana</name>
    <dbReference type="NCBI Taxonomy" id="172846"/>
    <lineage>
        <taxon>Eukaryota</taxon>
        <taxon>Metazoa</taxon>
        <taxon>Ecdysozoa</taxon>
        <taxon>Arthropoda</taxon>
        <taxon>Chelicerata</taxon>
        <taxon>Arachnida</taxon>
        <taxon>Araneae</taxon>
        <taxon>Araneomorphae</taxon>
        <taxon>Entelegynae</taxon>
        <taxon>Araneoidea</taxon>
        <taxon>Araneidae</taxon>
        <taxon>Caerostris</taxon>
    </lineage>
</organism>
<evidence type="ECO:0000313" key="3">
    <source>
        <dbReference type="Proteomes" id="UP001054945"/>
    </source>
</evidence>
<proteinExistence type="predicted"/>
<dbReference type="EMBL" id="BPLR01020600">
    <property type="protein sequence ID" value="GIX80519.1"/>
    <property type="molecule type" value="Genomic_DNA"/>
</dbReference>
<gene>
    <name evidence="2" type="primary">AVEN_256103_1</name>
    <name evidence="2" type="ORF">CEXT_794771</name>
</gene>
<feature type="transmembrane region" description="Helical" evidence="1">
    <location>
        <begin position="20"/>
        <end position="44"/>
    </location>
</feature>
<dbReference type="AlphaFoldDB" id="A0AAV4NAL6"/>
<protein>
    <recommendedName>
        <fullName evidence="4">Gustatory receptor</fullName>
    </recommendedName>
</protein>
<accession>A0AAV4NAL6</accession>
<keyword evidence="1" id="KW-0472">Membrane</keyword>
<feature type="transmembrane region" description="Helical" evidence="1">
    <location>
        <begin position="101"/>
        <end position="120"/>
    </location>
</feature>
<evidence type="ECO:0000313" key="2">
    <source>
        <dbReference type="EMBL" id="GIX80519.1"/>
    </source>
</evidence>
<dbReference type="Proteomes" id="UP001054945">
    <property type="component" value="Unassembled WGS sequence"/>
</dbReference>
<evidence type="ECO:0000256" key="1">
    <source>
        <dbReference type="SAM" id="Phobius"/>
    </source>
</evidence>
<keyword evidence="3" id="KW-1185">Reference proteome</keyword>
<evidence type="ECO:0008006" key="4">
    <source>
        <dbReference type="Google" id="ProtNLM"/>
    </source>
</evidence>
<sequence length="121" mass="13884">MIGGTVGLYITTEWRKFGLYFNFELSIFFLNSVFYVTSILWIAGGLPIEMNKFKEAFHRKTHARLLYGDVTEMMNQKNDLFHEPEFVMTGCDILSIRRSTILGLVGAILTYTVLIMTTNVT</sequence>
<reference evidence="2 3" key="1">
    <citation type="submission" date="2021-06" db="EMBL/GenBank/DDBJ databases">
        <title>Caerostris extrusa draft genome.</title>
        <authorList>
            <person name="Kono N."/>
            <person name="Arakawa K."/>
        </authorList>
    </citation>
    <scope>NUCLEOTIDE SEQUENCE [LARGE SCALE GENOMIC DNA]</scope>
</reference>
<name>A0AAV4NAL6_CAEEX</name>
<comment type="caution">
    <text evidence="2">The sequence shown here is derived from an EMBL/GenBank/DDBJ whole genome shotgun (WGS) entry which is preliminary data.</text>
</comment>